<dbReference type="PANTHER" id="PTHR13356:SF8">
    <property type="entry name" value="REPLICATION PROTEIN A"/>
    <property type="match status" value="1"/>
</dbReference>
<sequence length="317" mass="34356">MSTNATPADSAVNASSDDLATAATTLIEQFPDDAGDEALPSVDDIVTRLDQMVNGYNVPLEEATRATRNHYLDVLGIEYDDLALPSQSAGDTTLDEINTDGQWVSVTVKVVDLWEPTSDSISQVGLIGDESGRLKFTKWAKADLPELDADGVYRLDNVITSEYEGRYSINLNSRSVIDPVDDDIEVGDNAEELTIEAPMVAIQSGSGLIKRCPHDGCTRVLQDGRCAEHGTVEGEFDLRIKAVFDDGVRVQHAIFDKEATKALADITIEEAKQQAMDALDTSVVANDLTDALVGRYYRVSGRVIGKYLLVDEADPLA</sequence>
<dbReference type="NCBIfam" id="NF005553">
    <property type="entry name" value="PRK07217.1"/>
    <property type="match status" value="1"/>
</dbReference>
<keyword evidence="1" id="KW-0238">DNA-binding</keyword>
<dbReference type="InterPro" id="IPR051231">
    <property type="entry name" value="SOSS-B"/>
</dbReference>
<accession>A0A2I8VRC8</accession>
<organism evidence="2 3">
    <name type="scientific">Salinigranum rubrum</name>
    <dbReference type="NCBI Taxonomy" id="755307"/>
    <lineage>
        <taxon>Archaea</taxon>
        <taxon>Methanobacteriati</taxon>
        <taxon>Methanobacteriota</taxon>
        <taxon>Stenosarchaea group</taxon>
        <taxon>Halobacteria</taxon>
        <taxon>Halobacteriales</taxon>
        <taxon>Haloferacaceae</taxon>
        <taxon>Salinigranum</taxon>
    </lineage>
</organism>
<keyword evidence="3" id="KW-1185">Reference proteome</keyword>
<dbReference type="OrthoDB" id="335252at2157"/>
<dbReference type="CDD" id="cd04491">
    <property type="entry name" value="SoSSB_OBF"/>
    <property type="match status" value="1"/>
</dbReference>
<protein>
    <submittedName>
        <fullName evidence="2">Replication factor A</fullName>
    </submittedName>
</protein>
<dbReference type="GO" id="GO:0010212">
    <property type="term" value="P:response to ionizing radiation"/>
    <property type="evidence" value="ECO:0007669"/>
    <property type="project" value="TreeGrafter"/>
</dbReference>
<dbReference type="GO" id="GO:0000724">
    <property type="term" value="P:double-strand break repair via homologous recombination"/>
    <property type="evidence" value="ECO:0007669"/>
    <property type="project" value="TreeGrafter"/>
</dbReference>
<dbReference type="KEGG" id="srub:C2R22_23015"/>
<dbReference type="InterPro" id="IPR012340">
    <property type="entry name" value="NA-bd_OB-fold"/>
</dbReference>
<geneLocation type="plasmid" evidence="2">
    <name>unnamed2</name>
</geneLocation>
<dbReference type="RefSeq" id="WP_103428096.1">
    <property type="nucleotide sequence ID" value="NZ_CP026311.1"/>
</dbReference>
<keyword evidence="2" id="KW-0614">Plasmid</keyword>
<dbReference type="FunFam" id="2.40.50.140:FF:000301">
    <property type="entry name" value="Replication protein A"/>
    <property type="match status" value="1"/>
</dbReference>
<proteinExistence type="predicted"/>
<dbReference type="EMBL" id="CP026311">
    <property type="protein sequence ID" value="AUV84414.1"/>
    <property type="molecule type" value="Genomic_DNA"/>
</dbReference>
<dbReference type="AlphaFoldDB" id="A0A2I8VRC8"/>
<evidence type="ECO:0000313" key="3">
    <source>
        <dbReference type="Proteomes" id="UP000236584"/>
    </source>
</evidence>
<gene>
    <name evidence="2" type="ORF">C2R22_23015</name>
</gene>
<evidence type="ECO:0000256" key="1">
    <source>
        <dbReference type="ARBA" id="ARBA00023125"/>
    </source>
</evidence>
<dbReference type="Proteomes" id="UP000236584">
    <property type="component" value="Plasmid unnamed2"/>
</dbReference>
<evidence type="ECO:0000313" key="2">
    <source>
        <dbReference type="EMBL" id="AUV84414.1"/>
    </source>
</evidence>
<dbReference type="GeneID" id="35595029"/>
<dbReference type="PANTHER" id="PTHR13356">
    <property type="entry name" value="OB FOLD NUCLEIC ACID BINDING PROTEIN-RELATED"/>
    <property type="match status" value="1"/>
</dbReference>
<name>A0A2I8VRC8_9EURY</name>
<reference evidence="2 3" key="1">
    <citation type="submission" date="2018-01" db="EMBL/GenBank/DDBJ databases">
        <title>Complete genome sequence of Salinigranum rubrum GX10T, an extremely halophilic archaeon isolated from a marine solar saltern.</title>
        <authorList>
            <person name="Han S."/>
        </authorList>
    </citation>
    <scope>NUCLEOTIDE SEQUENCE [LARGE SCALE GENOMIC DNA]</scope>
    <source>
        <strain evidence="2 3">GX10</strain>
        <plasmid evidence="3">Plasmid unnamed2</plasmid>
    </source>
</reference>
<dbReference type="SUPFAM" id="SSF50249">
    <property type="entry name" value="Nucleic acid-binding proteins"/>
    <property type="match status" value="2"/>
</dbReference>
<dbReference type="GO" id="GO:0003677">
    <property type="term" value="F:DNA binding"/>
    <property type="evidence" value="ECO:0007669"/>
    <property type="project" value="UniProtKB-KW"/>
</dbReference>
<dbReference type="Gene3D" id="2.40.50.140">
    <property type="entry name" value="Nucleic acid-binding proteins"/>
    <property type="match status" value="1"/>
</dbReference>